<name>A0A453E8I0_AEGTS</name>
<reference evidence="1" key="3">
    <citation type="journal article" date="2017" name="Nature">
        <title>Genome sequence of the progenitor of the wheat D genome Aegilops tauschii.</title>
        <authorList>
            <person name="Luo M.C."/>
            <person name="Gu Y.Q."/>
            <person name="Puiu D."/>
            <person name="Wang H."/>
            <person name="Twardziok S.O."/>
            <person name="Deal K.R."/>
            <person name="Huo N."/>
            <person name="Zhu T."/>
            <person name="Wang L."/>
            <person name="Wang Y."/>
            <person name="McGuire P.E."/>
            <person name="Liu S."/>
            <person name="Long H."/>
            <person name="Ramasamy R.K."/>
            <person name="Rodriguez J.C."/>
            <person name="Van S.L."/>
            <person name="Yuan L."/>
            <person name="Wang Z."/>
            <person name="Xia Z."/>
            <person name="Xiao L."/>
            <person name="Anderson O.D."/>
            <person name="Ouyang S."/>
            <person name="Liang Y."/>
            <person name="Zimin A.V."/>
            <person name="Pertea G."/>
            <person name="Qi P."/>
            <person name="Bennetzen J.L."/>
            <person name="Dai X."/>
            <person name="Dawson M.W."/>
            <person name="Muller H.G."/>
            <person name="Kugler K."/>
            <person name="Rivarola-Duarte L."/>
            <person name="Spannagl M."/>
            <person name="Mayer K.F.X."/>
            <person name="Lu F.H."/>
            <person name="Bevan M.W."/>
            <person name="Leroy P."/>
            <person name="Li P."/>
            <person name="You F.M."/>
            <person name="Sun Q."/>
            <person name="Liu Z."/>
            <person name="Lyons E."/>
            <person name="Wicker T."/>
            <person name="Salzberg S.L."/>
            <person name="Devos K.M."/>
            <person name="Dvorak J."/>
        </authorList>
    </citation>
    <scope>NUCLEOTIDE SEQUENCE [LARGE SCALE GENOMIC DNA]</scope>
    <source>
        <strain evidence="1">cv. AL8/78</strain>
    </source>
</reference>
<proteinExistence type="predicted"/>
<sequence>MGGGHNHALPAMTFPQFDGENPWLWKGLCEQYFSMYGVDQSFWLPMAMLKIFHHHRNLVAVRPAQGYWPGLGRFM</sequence>
<keyword evidence="2" id="KW-1185">Reference proteome</keyword>
<reference evidence="2" key="2">
    <citation type="journal article" date="2017" name="Nat. Plants">
        <title>The Aegilops tauschii genome reveals multiple impacts of transposons.</title>
        <authorList>
            <person name="Zhao G."/>
            <person name="Zou C."/>
            <person name="Li K."/>
            <person name="Wang K."/>
            <person name="Li T."/>
            <person name="Gao L."/>
            <person name="Zhang X."/>
            <person name="Wang H."/>
            <person name="Yang Z."/>
            <person name="Liu X."/>
            <person name="Jiang W."/>
            <person name="Mao L."/>
            <person name="Kong X."/>
            <person name="Jiao Y."/>
            <person name="Jia J."/>
        </authorList>
    </citation>
    <scope>NUCLEOTIDE SEQUENCE [LARGE SCALE GENOMIC DNA]</scope>
    <source>
        <strain evidence="2">cv. AL8/78</strain>
    </source>
</reference>
<dbReference type="Proteomes" id="UP000015105">
    <property type="component" value="Chromosome 3D"/>
</dbReference>
<organism evidence="1 2">
    <name type="scientific">Aegilops tauschii subsp. strangulata</name>
    <name type="common">Goatgrass</name>
    <dbReference type="NCBI Taxonomy" id="200361"/>
    <lineage>
        <taxon>Eukaryota</taxon>
        <taxon>Viridiplantae</taxon>
        <taxon>Streptophyta</taxon>
        <taxon>Embryophyta</taxon>
        <taxon>Tracheophyta</taxon>
        <taxon>Spermatophyta</taxon>
        <taxon>Magnoliopsida</taxon>
        <taxon>Liliopsida</taxon>
        <taxon>Poales</taxon>
        <taxon>Poaceae</taxon>
        <taxon>BOP clade</taxon>
        <taxon>Pooideae</taxon>
        <taxon>Triticodae</taxon>
        <taxon>Triticeae</taxon>
        <taxon>Triticinae</taxon>
        <taxon>Aegilops</taxon>
    </lineage>
</organism>
<evidence type="ECO:0000313" key="2">
    <source>
        <dbReference type="Proteomes" id="UP000015105"/>
    </source>
</evidence>
<dbReference type="AlphaFoldDB" id="A0A453E8I0"/>
<reference evidence="1" key="4">
    <citation type="submission" date="2019-03" db="UniProtKB">
        <authorList>
            <consortium name="EnsemblPlants"/>
        </authorList>
    </citation>
    <scope>IDENTIFICATION</scope>
</reference>
<reference evidence="1" key="5">
    <citation type="journal article" date="2021" name="G3 (Bethesda)">
        <title>Aegilops tauschii genome assembly Aet v5.0 features greater sequence contiguity and improved annotation.</title>
        <authorList>
            <person name="Wang L."/>
            <person name="Zhu T."/>
            <person name="Rodriguez J.C."/>
            <person name="Deal K.R."/>
            <person name="Dubcovsky J."/>
            <person name="McGuire P.E."/>
            <person name="Lux T."/>
            <person name="Spannagl M."/>
            <person name="Mayer K.F.X."/>
            <person name="Baldrich P."/>
            <person name="Meyers B.C."/>
            <person name="Huo N."/>
            <person name="Gu Y.Q."/>
            <person name="Zhou H."/>
            <person name="Devos K.M."/>
            <person name="Bennetzen J.L."/>
            <person name="Unver T."/>
            <person name="Budak H."/>
            <person name="Gulick P.J."/>
            <person name="Galiba G."/>
            <person name="Kalapos B."/>
            <person name="Nelson D.R."/>
            <person name="Li P."/>
            <person name="You F.M."/>
            <person name="Luo M.C."/>
            <person name="Dvorak J."/>
        </authorList>
    </citation>
    <scope>NUCLEOTIDE SEQUENCE [LARGE SCALE GENOMIC DNA]</scope>
    <source>
        <strain evidence="1">cv. AL8/78</strain>
    </source>
</reference>
<evidence type="ECO:0000313" key="1">
    <source>
        <dbReference type="EnsemblPlants" id="AET3Gv20255600.3"/>
    </source>
</evidence>
<protein>
    <submittedName>
        <fullName evidence="1">Uncharacterized protein</fullName>
    </submittedName>
</protein>
<dbReference type="Gramene" id="AET3Gv20255600.3">
    <property type="protein sequence ID" value="AET3Gv20255600.3"/>
    <property type="gene ID" value="AET3Gv20255600"/>
</dbReference>
<accession>A0A453E8I0</accession>
<reference evidence="2" key="1">
    <citation type="journal article" date="2014" name="Science">
        <title>Ancient hybridizations among the ancestral genomes of bread wheat.</title>
        <authorList>
            <consortium name="International Wheat Genome Sequencing Consortium,"/>
            <person name="Marcussen T."/>
            <person name="Sandve S.R."/>
            <person name="Heier L."/>
            <person name="Spannagl M."/>
            <person name="Pfeifer M."/>
            <person name="Jakobsen K.S."/>
            <person name="Wulff B.B."/>
            <person name="Steuernagel B."/>
            <person name="Mayer K.F."/>
            <person name="Olsen O.A."/>
        </authorList>
    </citation>
    <scope>NUCLEOTIDE SEQUENCE [LARGE SCALE GENOMIC DNA]</scope>
    <source>
        <strain evidence="2">cv. AL8/78</strain>
    </source>
</reference>
<dbReference type="EnsemblPlants" id="AET3Gv20255600.3">
    <property type="protein sequence ID" value="AET3Gv20255600.3"/>
    <property type="gene ID" value="AET3Gv20255600"/>
</dbReference>